<dbReference type="InterPro" id="IPR011805">
    <property type="entry name" value="RNase_R"/>
</dbReference>
<dbReference type="Pfam" id="PF00773">
    <property type="entry name" value="RNB"/>
    <property type="match status" value="1"/>
</dbReference>
<dbReference type="EMBL" id="NVMX01000142">
    <property type="protein sequence ID" value="PDZ94661.1"/>
    <property type="molecule type" value="Genomic_DNA"/>
</dbReference>
<keyword evidence="2 7" id="KW-0963">Cytoplasm</keyword>
<dbReference type="NCBIfam" id="TIGR00358">
    <property type="entry name" value="3_prime_RNase"/>
    <property type="match status" value="1"/>
</dbReference>
<dbReference type="InterPro" id="IPR004476">
    <property type="entry name" value="RNase_II/RNase_R"/>
</dbReference>
<evidence type="ECO:0000256" key="1">
    <source>
        <dbReference type="ARBA" id="ARBA00001849"/>
    </source>
</evidence>
<dbReference type="AlphaFoldDB" id="A0A9X6ST40"/>
<dbReference type="Pfam" id="PF00575">
    <property type="entry name" value="S1"/>
    <property type="match status" value="1"/>
</dbReference>
<comment type="caution">
    <text evidence="10">The sequence shown here is derived from an EMBL/GenBank/DDBJ whole genome shotgun (WGS) entry which is preliminary data.</text>
</comment>
<dbReference type="PANTHER" id="PTHR23355:SF9">
    <property type="entry name" value="DIS3-LIKE EXONUCLEASE 2"/>
    <property type="match status" value="1"/>
</dbReference>
<evidence type="ECO:0000313" key="11">
    <source>
        <dbReference type="Proteomes" id="UP000219922"/>
    </source>
</evidence>
<keyword evidence="8" id="KW-0175">Coiled coil</keyword>
<reference evidence="10 11" key="1">
    <citation type="submission" date="2017-09" db="EMBL/GenBank/DDBJ databases">
        <title>Large-scale bioinformatics analysis of Bacillus genomes uncovers conserved roles of natural products in bacterial physiology.</title>
        <authorList>
            <consortium name="Agbiome Team Llc"/>
            <person name="Bleich R.M."/>
            <person name="Grubbs K.J."/>
            <person name="Santa Maria K.C."/>
            <person name="Allen S.E."/>
            <person name="Farag S."/>
            <person name="Shank E.A."/>
            <person name="Bowers A."/>
        </authorList>
    </citation>
    <scope>NUCLEOTIDE SEQUENCE [LARGE SCALE GENOMIC DNA]</scope>
    <source>
        <strain evidence="10 11">AFS092789</strain>
    </source>
</reference>
<comment type="similarity">
    <text evidence="7">Belongs to the RNR ribonuclease family. RNase R subfamily.</text>
</comment>
<keyword evidence="5 7" id="KW-0269">Exonuclease</keyword>
<dbReference type="SMART" id="SM00316">
    <property type="entry name" value="S1"/>
    <property type="match status" value="1"/>
</dbReference>
<keyword evidence="4 7" id="KW-0378">Hydrolase</keyword>
<dbReference type="Gene3D" id="2.40.50.140">
    <property type="entry name" value="Nucleic acid-binding proteins"/>
    <property type="match status" value="2"/>
</dbReference>
<name>A0A9X6ST40_BACCE</name>
<organism evidence="10 11">
    <name type="scientific">Bacillus cereus</name>
    <dbReference type="NCBI Taxonomy" id="1396"/>
    <lineage>
        <taxon>Bacteria</taxon>
        <taxon>Bacillati</taxon>
        <taxon>Bacillota</taxon>
        <taxon>Bacilli</taxon>
        <taxon>Bacillales</taxon>
        <taxon>Bacillaceae</taxon>
        <taxon>Bacillus</taxon>
        <taxon>Bacillus cereus group</taxon>
    </lineage>
</organism>
<dbReference type="EC" id="3.1.13.1" evidence="7"/>
<dbReference type="GO" id="GO:0005829">
    <property type="term" value="C:cytosol"/>
    <property type="evidence" value="ECO:0007669"/>
    <property type="project" value="TreeGrafter"/>
</dbReference>
<evidence type="ECO:0000256" key="7">
    <source>
        <dbReference type="HAMAP-Rule" id="MF_01895"/>
    </source>
</evidence>
<evidence type="ECO:0000256" key="8">
    <source>
        <dbReference type="SAM" id="Coils"/>
    </source>
</evidence>
<evidence type="ECO:0000256" key="5">
    <source>
        <dbReference type="ARBA" id="ARBA00022839"/>
    </source>
</evidence>
<keyword evidence="6 7" id="KW-0694">RNA-binding</keyword>
<accession>A0A9X6ST40</accession>
<evidence type="ECO:0000256" key="6">
    <source>
        <dbReference type="ARBA" id="ARBA00022884"/>
    </source>
</evidence>
<dbReference type="Proteomes" id="UP000219922">
    <property type="component" value="Unassembled WGS sequence"/>
</dbReference>
<dbReference type="PANTHER" id="PTHR23355">
    <property type="entry name" value="RIBONUCLEASE"/>
    <property type="match status" value="1"/>
</dbReference>
<dbReference type="CDD" id="cd04471">
    <property type="entry name" value="S1_RNase_R"/>
    <property type="match status" value="1"/>
</dbReference>
<keyword evidence="3 7" id="KW-0540">Nuclease</keyword>
<evidence type="ECO:0000259" key="9">
    <source>
        <dbReference type="PROSITE" id="PS50126"/>
    </source>
</evidence>
<dbReference type="GO" id="GO:0006402">
    <property type="term" value="P:mRNA catabolic process"/>
    <property type="evidence" value="ECO:0007669"/>
    <property type="project" value="TreeGrafter"/>
</dbReference>
<evidence type="ECO:0000256" key="4">
    <source>
        <dbReference type="ARBA" id="ARBA00022801"/>
    </source>
</evidence>
<dbReference type="GO" id="GO:0008859">
    <property type="term" value="F:exoribonuclease II activity"/>
    <property type="evidence" value="ECO:0007669"/>
    <property type="project" value="UniProtKB-UniRule"/>
</dbReference>
<proteinExistence type="inferred from homology"/>
<comment type="subcellular location">
    <subcellularLocation>
        <location evidence="7">Cytoplasm</location>
    </subcellularLocation>
</comment>
<evidence type="ECO:0000256" key="2">
    <source>
        <dbReference type="ARBA" id="ARBA00022490"/>
    </source>
</evidence>
<comment type="function">
    <text evidence="7">3'-5' exoribonuclease that releases 5'-nucleoside monophosphates and is involved in maturation of structured RNAs.</text>
</comment>
<dbReference type="GO" id="GO:0003723">
    <property type="term" value="F:RNA binding"/>
    <property type="evidence" value="ECO:0007669"/>
    <property type="project" value="UniProtKB-UniRule"/>
</dbReference>
<dbReference type="HAMAP" id="MF_01895">
    <property type="entry name" value="RNase_R"/>
    <property type="match status" value="1"/>
</dbReference>
<dbReference type="InterPro" id="IPR003029">
    <property type="entry name" value="S1_domain"/>
</dbReference>
<sequence>MGSLNMRNNFVERLQTLIQNSKFKPRTITELKEFLEIRNVKKERELIDALHYLCSEGILIEHKKKYVVPGEFGFIKGEVVRSSNGYVFVKEIKTEKEYFVPPSHTKNTIVEDIVLIQVIEEPGQDSNKNAVAHVKAILKREKEFLVGTYVVEAGIAYVEVDTKHTKLKLKVIASEKVVEGHEVLLKTDEEGKWFVHDVLGHKDEPTTEILTLLYNFGIKSEFDQETLDEADNIPNEIPEHEYYMRRDLREDVIVTIDGADAKDLDDAVQLRINEQGNYLLGVHIADVSYYVEKDSYLDIEALERGTSVYLTNKVVPMLPQRLSNGICSLLPNVERLTLSCEMEIDNEGNVVSYEIFDSVIKTTARLTYDEVNLMIKGDQDTINKYGDIKDMLFQMSQLSKLIRQKRFQKGSVDFDAKEPKIIVDKDNVPVEIRIRERGDAEKLIEEFMLIANETVAKHFSEAKLPFVYRIHDLPSEAKVALVSGLVARLGYPELIVRNIEDPKEIQKMIEGVKGSTIDKTIQTLAIRMMSKAVYSEENIGHYGLAKEFYTHFTSPIRRYPDLIVHRLIREFFLEHNITKKTRDYWTRTLPKITEHASRKEQKAAEAERELLEIKKAEYMKPFEGCEFEGVISNVTEYGFYVELENTVQGLVSVESLEDFTRFEEEGYMILGTKNTFTIGDKVLVELVRADKYSKKIDFKFLKKTGN</sequence>
<evidence type="ECO:0000256" key="3">
    <source>
        <dbReference type="ARBA" id="ARBA00022722"/>
    </source>
</evidence>
<dbReference type="NCBIfam" id="TIGR02063">
    <property type="entry name" value="RNase_R"/>
    <property type="match status" value="1"/>
</dbReference>
<feature type="domain" description="S1 motif" evidence="9">
    <location>
        <begin position="624"/>
        <end position="701"/>
    </location>
</feature>
<gene>
    <name evidence="7 10" type="primary">rnr</name>
    <name evidence="10" type="ORF">CON36_32630</name>
</gene>
<evidence type="ECO:0000313" key="10">
    <source>
        <dbReference type="EMBL" id="PDZ94661.1"/>
    </source>
</evidence>
<dbReference type="SMART" id="SM00955">
    <property type="entry name" value="RNB"/>
    <property type="match status" value="1"/>
</dbReference>
<dbReference type="SUPFAM" id="SSF50249">
    <property type="entry name" value="Nucleic acid-binding proteins"/>
    <property type="match status" value="3"/>
</dbReference>
<feature type="coiled-coil region" evidence="8">
    <location>
        <begin position="589"/>
        <end position="616"/>
    </location>
</feature>
<dbReference type="InterPro" id="IPR022966">
    <property type="entry name" value="RNase_II/R_CS"/>
</dbReference>
<protein>
    <recommendedName>
        <fullName evidence="7">Ribonuclease R</fullName>
        <shortName evidence="7">RNase R</shortName>
        <ecNumber evidence="7">3.1.13.1</ecNumber>
    </recommendedName>
</protein>
<dbReference type="PROSITE" id="PS01175">
    <property type="entry name" value="RIBONUCLEASE_II"/>
    <property type="match status" value="1"/>
</dbReference>
<comment type="catalytic activity">
    <reaction evidence="1 7">
        <text>Exonucleolytic cleavage in the 3'- to 5'-direction to yield nucleoside 5'-phosphates.</text>
        <dbReference type="EC" id="3.1.13.1"/>
    </reaction>
</comment>
<dbReference type="PROSITE" id="PS50126">
    <property type="entry name" value="S1"/>
    <property type="match status" value="1"/>
</dbReference>
<dbReference type="InterPro" id="IPR050180">
    <property type="entry name" value="RNR_Ribonuclease"/>
</dbReference>
<dbReference type="InterPro" id="IPR001900">
    <property type="entry name" value="RNase_II/R"/>
</dbReference>
<dbReference type="InterPro" id="IPR012340">
    <property type="entry name" value="NA-bd_OB-fold"/>
</dbReference>